<reference evidence="3" key="1">
    <citation type="submission" date="2016-11" db="EMBL/GenBank/DDBJ databases">
        <authorList>
            <person name="Varghese N."/>
            <person name="Submissions S."/>
        </authorList>
    </citation>
    <scope>NUCLEOTIDE SEQUENCE [LARGE SCALE GENOMIC DNA]</scope>
    <source>
        <strain evidence="3">DSM 19514</strain>
    </source>
</reference>
<evidence type="ECO:0000313" key="3">
    <source>
        <dbReference type="Proteomes" id="UP000184295"/>
    </source>
</evidence>
<dbReference type="OrthoDB" id="153025at2"/>
<dbReference type="InterPro" id="IPR029044">
    <property type="entry name" value="Nucleotide-diphossugar_trans"/>
</dbReference>
<dbReference type="CDD" id="cd02511">
    <property type="entry name" value="Beta4Glucosyltransferase"/>
    <property type="match status" value="1"/>
</dbReference>
<dbReference type="EMBL" id="FQUL01000007">
    <property type="protein sequence ID" value="SHE50159.1"/>
    <property type="molecule type" value="Genomic_DNA"/>
</dbReference>
<dbReference type="Gene3D" id="3.90.550.10">
    <property type="entry name" value="Spore Coat Polysaccharide Biosynthesis Protein SpsA, Chain A"/>
    <property type="match status" value="1"/>
</dbReference>
<evidence type="ECO:0000313" key="2">
    <source>
        <dbReference type="EMBL" id="SHE50159.1"/>
    </source>
</evidence>
<dbReference type="STRING" id="1121881.SAMN02745225_00807"/>
<keyword evidence="3" id="KW-1185">Reference proteome</keyword>
<evidence type="ECO:0000259" key="1">
    <source>
        <dbReference type="Pfam" id="PF00535"/>
    </source>
</evidence>
<dbReference type="GO" id="GO:0016740">
    <property type="term" value="F:transferase activity"/>
    <property type="evidence" value="ECO:0007669"/>
    <property type="project" value="UniProtKB-KW"/>
</dbReference>
<dbReference type="SUPFAM" id="SSF53448">
    <property type="entry name" value="Nucleotide-diphospho-sugar transferases"/>
    <property type="match status" value="1"/>
</dbReference>
<protein>
    <submittedName>
        <fullName evidence="2">Glycosyl transferase family 2</fullName>
    </submittedName>
</protein>
<name>A0A1M4U0C7_9ACTN</name>
<keyword evidence="2" id="KW-0808">Transferase</keyword>
<sequence>MKTERLIAVILTDFQYAASCLESMKSSVSLTDRVVILWPDIQTEAEPIWSEHRFGAQKVSVVKGDFRSLLYDALKHFNPSEVAVVEDTVIVTRRWLDGLSQGLKAVPFNSLVVPRSPSIHGVQRVLMSEGAQLRSRGDLSRFAKSFSESRKGLISSERYVCSAVLHMRADFLLSLLPNVSQFSSTLELYLAIENKCNKFVVHESIVYSLFARQVEVEREQSQGTLRHLPLLSACMIVKDEEKFIEKAIESLLSVTEEIVVYDTGSSDRTVELARSLGATVIEGTWRADFAWARNQALSRCSGKWIVWIDADEILECDPVELRRELAFGDDELEGYTTRIKNEVGSGMDTPIYHWATRLFRRSECTFSGAIHETVWSRILDRSAYSKQCNFATIHHFGYLESVMTEKNKAERNLSVASSSKNFRFVEEKKVHEARSYFLSGDLERARLVADEVVYSNALESFRNLAIRVSFEARLGLGEPKQAQEMLAMAMDSSIGLEFQSYMQAMLSMAEARWEDALDALRQVGGGYLDDDGWEIVPEQLLSKQIECYVGLEDYDRAVEVAFNLLASGSFDFHLGRLVEWVERSSTGTLSKLADVVPETKLDLVFAQVLQLKRSVADRVLEEFFVKPTLRVYVLATAGLILKGLDQERARVWTDRIRAAGFEIPGEARSPVGSFTS</sequence>
<dbReference type="RefSeq" id="WP_072788956.1">
    <property type="nucleotide sequence ID" value="NZ_FQUL01000007.1"/>
</dbReference>
<organism evidence="2 3">
    <name type="scientific">Ferrithrix thermotolerans DSM 19514</name>
    <dbReference type="NCBI Taxonomy" id="1121881"/>
    <lineage>
        <taxon>Bacteria</taxon>
        <taxon>Bacillati</taxon>
        <taxon>Actinomycetota</taxon>
        <taxon>Acidimicrobiia</taxon>
        <taxon>Acidimicrobiales</taxon>
        <taxon>Acidimicrobiaceae</taxon>
        <taxon>Ferrithrix</taxon>
    </lineage>
</organism>
<proteinExistence type="predicted"/>
<dbReference type="InterPro" id="IPR001173">
    <property type="entry name" value="Glyco_trans_2-like"/>
</dbReference>
<dbReference type="Proteomes" id="UP000184295">
    <property type="component" value="Unassembled WGS sequence"/>
</dbReference>
<dbReference type="Pfam" id="PF00535">
    <property type="entry name" value="Glycos_transf_2"/>
    <property type="match status" value="1"/>
</dbReference>
<feature type="domain" description="Glycosyltransferase 2-like" evidence="1">
    <location>
        <begin position="232"/>
        <end position="315"/>
    </location>
</feature>
<dbReference type="PANTHER" id="PTHR43630">
    <property type="entry name" value="POLY-BETA-1,6-N-ACETYL-D-GLUCOSAMINE SYNTHASE"/>
    <property type="match status" value="1"/>
</dbReference>
<gene>
    <name evidence="2" type="ORF">SAMN02745225_00807</name>
</gene>
<accession>A0A1M4U0C7</accession>
<dbReference type="PANTHER" id="PTHR43630:SF2">
    <property type="entry name" value="GLYCOSYLTRANSFERASE"/>
    <property type="match status" value="1"/>
</dbReference>
<dbReference type="AlphaFoldDB" id="A0A1M4U0C7"/>